<evidence type="ECO:0000313" key="2">
    <source>
        <dbReference type="Proteomes" id="UP000077824"/>
    </source>
</evidence>
<dbReference type="AlphaFoldDB" id="A0A172Y075"/>
<name>A0A172Y075_9FLAO</name>
<dbReference type="STRING" id="1685010.A0O34_19175"/>
<accession>A0A172Y075</accession>
<sequence length="167" mass="19598">MMSTIKIENDYIRFEVVLKGILNINPFEFRRAKIINIVEPGISLKGVVINISNDNLGTPCMEDGNEELTFRFIIKNDLGWKKDDYVRVSFLNEVDYRDFEKLMPYFEARLRRFDCDPSITAENFLDYSKEWSKFNTNNPVDDKCEYLMSPIPRQTHDGGVVRIEELP</sequence>
<evidence type="ECO:0000313" key="1">
    <source>
        <dbReference type="EMBL" id="ANF52512.1"/>
    </source>
</evidence>
<dbReference type="EMBL" id="CP015199">
    <property type="protein sequence ID" value="ANF52512.1"/>
    <property type="molecule type" value="Genomic_DNA"/>
</dbReference>
<proteinExistence type="predicted"/>
<dbReference type="RefSeq" id="WP_066758383.1">
    <property type="nucleotide sequence ID" value="NZ_CP015199.1"/>
</dbReference>
<organism evidence="1 2">
    <name type="scientific">Chryseobacterium glaciei</name>
    <dbReference type="NCBI Taxonomy" id="1685010"/>
    <lineage>
        <taxon>Bacteria</taxon>
        <taxon>Pseudomonadati</taxon>
        <taxon>Bacteroidota</taxon>
        <taxon>Flavobacteriia</taxon>
        <taxon>Flavobacteriales</taxon>
        <taxon>Weeksellaceae</taxon>
        <taxon>Chryseobacterium group</taxon>
        <taxon>Chryseobacterium</taxon>
    </lineage>
</organism>
<dbReference type="KEGG" id="chh:A0O34_19175"/>
<reference evidence="1 2" key="1">
    <citation type="submission" date="2016-04" db="EMBL/GenBank/DDBJ databases">
        <title>Complete Genome Sequence of Chryseobacterium sp. IHBB 10212.</title>
        <authorList>
            <person name="Pal M."/>
            <person name="Swarnkar M.K."/>
            <person name="Kaushal K."/>
            <person name="Chhibber S."/>
            <person name="Singh A.K."/>
            <person name="Gulati A."/>
        </authorList>
    </citation>
    <scope>NUCLEOTIDE SEQUENCE [LARGE SCALE GENOMIC DNA]</scope>
    <source>
        <strain evidence="1 2">IHBB 10212</strain>
    </source>
</reference>
<protein>
    <submittedName>
        <fullName evidence="1">Uncharacterized protein</fullName>
    </submittedName>
</protein>
<gene>
    <name evidence="1" type="ORF">A0O34_19175</name>
</gene>
<dbReference type="Proteomes" id="UP000077824">
    <property type="component" value="Chromosome"/>
</dbReference>
<dbReference type="OrthoDB" id="1251794at2"/>
<keyword evidence="2" id="KW-1185">Reference proteome</keyword>